<proteinExistence type="predicted"/>
<dbReference type="Proteomes" id="UP000254950">
    <property type="component" value="Unassembled WGS sequence"/>
</dbReference>
<dbReference type="PROSITE" id="PS51257">
    <property type="entry name" value="PROKAR_LIPOPROTEIN"/>
    <property type="match status" value="1"/>
</dbReference>
<protein>
    <recommendedName>
        <fullName evidence="3">Type IV secretion system protein VirB7</fullName>
    </recommendedName>
</protein>
<evidence type="ECO:0000313" key="2">
    <source>
        <dbReference type="Proteomes" id="UP000254950"/>
    </source>
</evidence>
<reference evidence="1 2" key="1">
    <citation type="submission" date="2018-06" db="EMBL/GenBank/DDBJ databases">
        <authorList>
            <consortium name="Pathogen Informatics"/>
            <person name="Doyle S."/>
        </authorList>
    </citation>
    <scope>NUCLEOTIDE SEQUENCE [LARGE SCALE GENOMIC DNA]</scope>
    <source>
        <strain evidence="1 2">NCTC12862</strain>
    </source>
</reference>
<dbReference type="AlphaFoldDB" id="A0A380ZEM4"/>
<accession>A0A380ZEM4</accession>
<evidence type="ECO:0008006" key="3">
    <source>
        <dbReference type="Google" id="ProtNLM"/>
    </source>
</evidence>
<gene>
    <name evidence="1" type="ORF">NCTC12862_01166</name>
</gene>
<dbReference type="OrthoDB" id="7923573at2"/>
<name>A0A380ZEM4_BARDO</name>
<dbReference type="RefSeq" id="WP_004857367.1">
    <property type="nucleotide sequence ID" value="NZ_CACVBH010000010.1"/>
</dbReference>
<sequence length="104" mass="11496">MKQKSIVIVILMIILTGCASLNGPKKPPKCNGQHTRALNKDKWDWANKNVILPEKIIRPVTTPIILNTLESEKAAANTVLNTTSLNPVSHKTLSNKTVEVSREK</sequence>
<evidence type="ECO:0000313" key="1">
    <source>
        <dbReference type="EMBL" id="SUV45428.1"/>
    </source>
</evidence>
<dbReference type="EMBL" id="UFTF01000001">
    <property type="protein sequence ID" value="SUV45428.1"/>
    <property type="molecule type" value="Genomic_DNA"/>
</dbReference>
<organism evidence="1 2">
    <name type="scientific">Bartonella doshiae</name>
    <dbReference type="NCBI Taxonomy" id="33044"/>
    <lineage>
        <taxon>Bacteria</taxon>
        <taxon>Pseudomonadati</taxon>
        <taxon>Pseudomonadota</taxon>
        <taxon>Alphaproteobacteria</taxon>
        <taxon>Hyphomicrobiales</taxon>
        <taxon>Bartonellaceae</taxon>
        <taxon>Bartonella</taxon>
    </lineage>
</organism>